<reference evidence="2" key="1">
    <citation type="submission" date="2020-10" db="EMBL/GenBank/DDBJ databases">
        <authorList>
            <person name="Gilroy R."/>
        </authorList>
    </citation>
    <scope>NUCLEOTIDE SEQUENCE</scope>
    <source>
        <strain evidence="2">ChiW25-3613</strain>
    </source>
</reference>
<gene>
    <name evidence="2" type="ORF">IAB90_05000</name>
</gene>
<dbReference type="EMBL" id="DVHB01000083">
    <property type="protein sequence ID" value="HIR39725.1"/>
    <property type="molecule type" value="Genomic_DNA"/>
</dbReference>
<evidence type="ECO:0000256" key="1">
    <source>
        <dbReference type="SAM" id="Phobius"/>
    </source>
</evidence>
<feature type="transmembrane region" description="Helical" evidence="1">
    <location>
        <begin position="82"/>
        <end position="106"/>
    </location>
</feature>
<dbReference type="AlphaFoldDB" id="A0A9D1AGC6"/>
<keyword evidence="1" id="KW-0812">Transmembrane</keyword>
<sequence length="176" mass="19595">MKNDMDERTEAPPEENKKRRLGGKAIAIIVCAALAAFFGVISIFTRSADTLMLALILLVPTIILLFFIAREKMKKRMRLRSFWPYWGIIAEAMCVPLFLLGIEIYFSPLFSFIMLLTSIFCPVFGIVAGSVALTQERKNCSTGGFVVAIIDVALPPLTVIVIILLFSLDVIVITFM</sequence>
<feature type="transmembrane region" description="Helical" evidence="1">
    <location>
        <begin position="50"/>
        <end position="70"/>
    </location>
</feature>
<dbReference type="Proteomes" id="UP000824179">
    <property type="component" value="Unassembled WGS sequence"/>
</dbReference>
<feature type="transmembrane region" description="Helical" evidence="1">
    <location>
        <begin position="145"/>
        <end position="175"/>
    </location>
</feature>
<protein>
    <submittedName>
        <fullName evidence="2">Uncharacterized protein</fullName>
    </submittedName>
</protein>
<keyword evidence="1" id="KW-1133">Transmembrane helix</keyword>
<feature type="transmembrane region" description="Helical" evidence="1">
    <location>
        <begin position="21"/>
        <end position="44"/>
    </location>
</feature>
<evidence type="ECO:0000313" key="2">
    <source>
        <dbReference type="EMBL" id="HIR39725.1"/>
    </source>
</evidence>
<reference evidence="2" key="2">
    <citation type="journal article" date="2021" name="PeerJ">
        <title>Extensive microbial diversity within the chicken gut microbiome revealed by metagenomics and culture.</title>
        <authorList>
            <person name="Gilroy R."/>
            <person name="Ravi A."/>
            <person name="Getino M."/>
            <person name="Pursley I."/>
            <person name="Horton D.L."/>
            <person name="Alikhan N.F."/>
            <person name="Baker D."/>
            <person name="Gharbi K."/>
            <person name="Hall N."/>
            <person name="Watson M."/>
            <person name="Adriaenssens E.M."/>
            <person name="Foster-Nyarko E."/>
            <person name="Jarju S."/>
            <person name="Secka A."/>
            <person name="Antonio M."/>
            <person name="Oren A."/>
            <person name="Chaudhuri R.R."/>
            <person name="La Ragione R."/>
            <person name="Hildebrand F."/>
            <person name="Pallen M.J."/>
        </authorList>
    </citation>
    <scope>NUCLEOTIDE SEQUENCE</scope>
    <source>
        <strain evidence="2">ChiW25-3613</strain>
    </source>
</reference>
<feature type="transmembrane region" description="Helical" evidence="1">
    <location>
        <begin position="112"/>
        <end position="133"/>
    </location>
</feature>
<comment type="caution">
    <text evidence="2">The sequence shown here is derived from an EMBL/GenBank/DDBJ whole genome shotgun (WGS) entry which is preliminary data.</text>
</comment>
<keyword evidence="1" id="KW-0472">Membrane</keyword>
<name>A0A9D1AGC6_9FIRM</name>
<accession>A0A9D1AGC6</accession>
<proteinExistence type="predicted"/>
<organism evidence="2 3">
    <name type="scientific">Candidatus Coproplasma stercoripullorum</name>
    <dbReference type="NCBI Taxonomy" id="2840751"/>
    <lineage>
        <taxon>Bacteria</taxon>
        <taxon>Bacillati</taxon>
        <taxon>Bacillota</taxon>
        <taxon>Clostridia</taxon>
        <taxon>Eubacteriales</taxon>
        <taxon>Candidatus Coproplasma</taxon>
    </lineage>
</organism>
<evidence type="ECO:0000313" key="3">
    <source>
        <dbReference type="Proteomes" id="UP000824179"/>
    </source>
</evidence>